<evidence type="ECO:0000313" key="4">
    <source>
        <dbReference type="EMBL" id="QDV45126.1"/>
    </source>
</evidence>
<organism evidence="4 5">
    <name type="scientific">Stieleria neptunia</name>
    <dbReference type="NCBI Taxonomy" id="2527979"/>
    <lineage>
        <taxon>Bacteria</taxon>
        <taxon>Pseudomonadati</taxon>
        <taxon>Planctomycetota</taxon>
        <taxon>Planctomycetia</taxon>
        <taxon>Pirellulales</taxon>
        <taxon>Pirellulaceae</taxon>
        <taxon>Stieleria</taxon>
    </lineage>
</organism>
<dbReference type="PANTHER" id="PTHR43877">
    <property type="entry name" value="AMINOALKYLPHOSPHONATE N-ACETYLTRANSFERASE-RELATED-RELATED"/>
    <property type="match status" value="1"/>
</dbReference>
<proteinExistence type="predicted"/>
<dbReference type="EMBL" id="CP037423">
    <property type="protein sequence ID" value="QDV45126.1"/>
    <property type="molecule type" value="Genomic_DNA"/>
</dbReference>
<evidence type="ECO:0000259" key="3">
    <source>
        <dbReference type="PROSITE" id="PS51186"/>
    </source>
</evidence>
<dbReference type="AlphaFoldDB" id="A0A518HWA0"/>
<accession>A0A518HWA0</accession>
<dbReference type="InterPro" id="IPR000182">
    <property type="entry name" value="GNAT_dom"/>
</dbReference>
<name>A0A518HWA0_9BACT</name>
<keyword evidence="1 4" id="KW-0808">Transferase</keyword>
<sequence>MESSRAPQSIRYTISQATGADILEHLQACSGQFRPPLAERVDLPTYAEKLFNHSVTFEAWHASKLIGLVASYVNQQTQPPSAFVSNVSVMTEYRSQGIARRLMCRCHDDVKQRGVQTIALDVSAENVPAIGLYSKLGYLRFDKDGANVVMQLNLGIDG</sequence>
<gene>
    <name evidence="4" type="ORF">Enr13x_50000</name>
</gene>
<protein>
    <submittedName>
        <fullName evidence="4">Putative acetyltransferase</fullName>
    </submittedName>
</protein>
<dbReference type="InterPro" id="IPR016181">
    <property type="entry name" value="Acyl_CoA_acyltransferase"/>
</dbReference>
<dbReference type="InterPro" id="IPR050832">
    <property type="entry name" value="Bact_Acetyltransf"/>
</dbReference>
<keyword evidence="2" id="KW-0012">Acyltransferase</keyword>
<evidence type="ECO:0000256" key="2">
    <source>
        <dbReference type="ARBA" id="ARBA00023315"/>
    </source>
</evidence>
<dbReference type="SUPFAM" id="SSF55729">
    <property type="entry name" value="Acyl-CoA N-acyltransferases (Nat)"/>
    <property type="match status" value="1"/>
</dbReference>
<evidence type="ECO:0000313" key="5">
    <source>
        <dbReference type="Proteomes" id="UP000319004"/>
    </source>
</evidence>
<dbReference type="OrthoDB" id="156739at2"/>
<dbReference type="KEGG" id="snep:Enr13x_50000"/>
<dbReference type="Pfam" id="PF00583">
    <property type="entry name" value="Acetyltransf_1"/>
    <property type="match status" value="1"/>
</dbReference>
<dbReference type="GO" id="GO:0016747">
    <property type="term" value="F:acyltransferase activity, transferring groups other than amino-acyl groups"/>
    <property type="evidence" value="ECO:0007669"/>
    <property type="project" value="InterPro"/>
</dbReference>
<dbReference type="RefSeq" id="WP_145389335.1">
    <property type="nucleotide sequence ID" value="NZ_CP037423.1"/>
</dbReference>
<keyword evidence="5" id="KW-1185">Reference proteome</keyword>
<evidence type="ECO:0000256" key="1">
    <source>
        <dbReference type="ARBA" id="ARBA00022679"/>
    </source>
</evidence>
<feature type="domain" description="N-acetyltransferase" evidence="3">
    <location>
        <begin position="12"/>
        <end position="155"/>
    </location>
</feature>
<dbReference type="PROSITE" id="PS51186">
    <property type="entry name" value="GNAT"/>
    <property type="match status" value="1"/>
</dbReference>
<dbReference type="Gene3D" id="3.40.630.30">
    <property type="match status" value="1"/>
</dbReference>
<dbReference type="CDD" id="cd04301">
    <property type="entry name" value="NAT_SF"/>
    <property type="match status" value="1"/>
</dbReference>
<dbReference type="Proteomes" id="UP000319004">
    <property type="component" value="Chromosome"/>
</dbReference>
<dbReference type="PANTHER" id="PTHR43877:SF2">
    <property type="entry name" value="AMINOALKYLPHOSPHONATE N-ACETYLTRANSFERASE-RELATED"/>
    <property type="match status" value="1"/>
</dbReference>
<reference evidence="4 5" key="1">
    <citation type="submission" date="2019-03" db="EMBL/GenBank/DDBJ databases">
        <title>Deep-cultivation of Planctomycetes and their phenomic and genomic characterization uncovers novel biology.</title>
        <authorList>
            <person name="Wiegand S."/>
            <person name="Jogler M."/>
            <person name="Boedeker C."/>
            <person name="Pinto D."/>
            <person name="Vollmers J."/>
            <person name="Rivas-Marin E."/>
            <person name="Kohn T."/>
            <person name="Peeters S.H."/>
            <person name="Heuer A."/>
            <person name="Rast P."/>
            <person name="Oberbeckmann S."/>
            <person name="Bunk B."/>
            <person name="Jeske O."/>
            <person name="Meyerdierks A."/>
            <person name="Storesund J.E."/>
            <person name="Kallscheuer N."/>
            <person name="Luecker S."/>
            <person name="Lage O.M."/>
            <person name="Pohl T."/>
            <person name="Merkel B.J."/>
            <person name="Hornburger P."/>
            <person name="Mueller R.-W."/>
            <person name="Bruemmer F."/>
            <person name="Labrenz M."/>
            <person name="Spormann A.M."/>
            <person name="Op den Camp H."/>
            <person name="Overmann J."/>
            <person name="Amann R."/>
            <person name="Jetten M.S.M."/>
            <person name="Mascher T."/>
            <person name="Medema M.H."/>
            <person name="Devos D.P."/>
            <person name="Kaster A.-K."/>
            <person name="Ovreas L."/>
            <person name="Rohde M."/>
            <person name="Galperin M.Y."/>
            <person name="Jogler C."/>
        </authorList>
    </citation>
    <scope>NUCLEOTIDE SEQUENCE [LARGE SCALE GENOMIC DNA]</scope>
    <source>
        <strain evidence="4 5">Enr13</strain>
    </source>
</reference>